<accession>A0ACD3AJE7</accession>
<name>A0ACD3AJE7_9AGAR</name>
<dbReference type="EMBL" id="ML208432">
    <property type="protein sequence ID" value="TFK65570.1"/>
    <property type="molecule type" value="Genomic_DNA"/>
</dbReference>
<evidence type="ECO:0000313" key="1">
    <source>
        <dbReference type="EMBL" id="TFK65570.1"/>
    </source>
</evidence>
<protein>
    <submittedName>
        <fullName evidence="1">Uncharacterized protein</fullName>
    </submittedName>
</protein>
<gene>
    <name evidence="1" type="ORF">BDN72DRAFT_192531</name>
</gene>
<evidence type="ECO:0000313" key="2">
    <source>
        <dbReference type="Proteomes" id="UP000308600"/>
    </source>
</evidence>
<keyword evidence="2" id="KW-1185">Reference proteome</keyword>
<organism evidence="1 2">
    <name type="scientific">Pluteus cervinus</name>
    <dbReference type="NCBI Taxonomy" id="181527"/>
    <lineage>
        <taxon>Eukaryota</taxon>
        <taxon>Fungi</taxon>
        <taxon>Dikarya</taxon>
        <taxon>Basidiomycota</taxon>
        <taxon>Agaricomycotina</taxon>
        <taxon>Agaricomycetes</taxon>
        <taxon>Agaricomycetidae</taxon>
        <taxon>Agaricales</taxon>
        <taxon>Pluteineae</taxon>
        <taxon>Pluteaceae</taxon>
        <taxon>Pluteus</taxon>
    </lineage>
</organism>
<proteinExistence type="predicted"/>
<reference evidence="1 2" key="1">
    <citation type="journal article" date="2019" name="Nat. Ecol. Evol.">
        <title>Megaphylogeny resolves global patterns of mushroom evolution.</title>
        <authorList>
            <person name="Varga T."/>
            <person name="Krizsan K."/>
            <person name="Foldi C."/>
            <person name="Dima B."/>
            <person name="Sanchez-Garcia M."/>
            <person name="Sanchez-Ramirez S."/>
            <person name="Szollosi G.J."/>
            <person name="Szarkandi J.G."/>
            <person name="Papp V."/>
            <person name="Albert L."/>
            <person name="Andreopoulos W."/>
            <person name="Angelini C."/>
            <person name="Antonin V."/>
            <person name="Barry K.W."/>
            <person name="Bougher N.L."/>
            <person name="Buchanan P."/>
            <person name="Buyck B."/>
            <person name="Bense V."/>
            <person name="Catcheside P."/>
            <person name="Chovatia M."/>
            <person name="Cooper J."/>
            <person name="Damon W."/>
            <person name="Desjardin D."/>
            <person name="Finy P."/>
            <person name="Geml J."/>
            <person name="Haridas S."/>
            <person name="Hughes K."/>
            <person name="Justo A."/>
            <person name="Karasinski D."/>
            <person name="Kautmanova I."/>
            <person name="Kiss B."/>
            <person name="Kocsube S."/>
            <person name="Kotiranta H."/>
            <person name="LaButti K.M."/>
            <person name="Lechner B.E."/>
            <person name="Liimatainen K."/>
            <person name="Lipzen A."/>
            <person name="Lukacs Z."/>
            <person name="Mihaltcheva S."/>
            <person name="Morgado L.N."/>
            <person name="Niskanen T."/>
            <person name="Noordeloos M.E."/>
            <person name="Ohm R.A."/>
            <person name="Ortiz-Santana B."/>
            <person name="Ovrebo C."/>
            <person name="Racz N."/>
            <person name="Riley R."/>
            <person name="Savchenko A."/>
            <person name="Shiryaev A."/>
            <person name="Soop K."/>
            <person name="Spirin V."/>
            <person name="Szebenyi C."/>
            <person name="Tomsovsky M."/>
            <person name="Tulloss R.E."/>
            <person name="Uehling J."/>
            <person name="Grigoriev I.V."/>
            <person name="Vagvolgyi C."/>
            <person name="Papp T."/>
            <person name="Martin F.M."/>
            <person name="Miettinen O."/>
            <person name="Hibbett D.S."/>
            <person name="Nagy L.G."/>
        </authorList>
    </citation>
    <scope>NUCLEOTIDE SEQUENCE [LARGE SCALE GENOMIC DNA]</scope>
    <source>
        <strain evidence="1 2">NL-1719</strain>
    </source>
</reference>
<sequence length="70" mass="7797">MAFHSVFFFSMLNLSLTIISTGQCWADCCLTGRVSQRGRSTFPCPRLSRGYASLLVSSCENNYDKAPCFC</sequence>
<dbReference type="Proteomes" id="UP000308600">
    <property type="component" value="Unassembled WGS sequence"/>
</dbReference>